<feature type="transmembrane region" description="Helical" evidence="1">
    <location>
        <begin position="62"/>
        <end position="81"/>
    </location>
</feature>
<evidence type="ECO:0000259" key="2">
    <source>
        <dbReference type="Pfam" id="PF21741"/>
    </source>
</evidence>
<dbReference type="EMBL" id="CP041636">
    <property type="protein sequence ID" value="QDO99795.1"/>
    <property type="molecule type" value="Genomic_DNA"/>
</dbReference>
<feature type="domain" description="DUF6867" evidence="2">
    <location>
        <begin position="4"/>
        <end position="108"/>
    </location>
</feature>
<accession>A0A516H7W0</accession>
<evidence type="ECO:0000313" key="4">
    <source>
        <dbReference type="Proteomes" id="UP000317496"/>
    </source>
</evidence>
<keyword evidence="1" id="KW-1133">Transmembrane helix</keyword>
<name>A0A516H7W0_9PROT</name>
<reference evidence="3 4" key="1">
    <citation type="submission" date="2019-07" db="EMBL/GenBank/DDBJ databases">
        <title>Genome sequencing for Ferrovibrio sp. K5.</title>
        <authorList>
            <person name="Park S.-J."/>
        </authorList>
    </citation>
    <scope>NUCLEOTIDE SEQUENCE [LARGE SCALE GENOMIC DNA]</scope>
    <source>
        <strain evidence="3 4">K5</strain>
    </source>
</reference>
<evidence type="ECO:0000256" key="1">
    <source>
        <dbReference type="SAM" id="Phobius"/>
    </source>
</evidence>
<protein>
    <recommendedName>
        <fullName evidence="2">DUF6867 domain-containing protein</fullName>
    </recommendedName>
</protein>
<dbReference type="KEGG" id="fer:FNB15_16505"/>
<dbReference type="AlphaFoldDB" id="A0A516H7W0"/>
<dbReference type="InterPro" id="IPR049201">
    <property type="entry name" value="DUF6867"/>
</dbReference>
<gene>
    <name evidence="3" type="ORF">FNB15_16505</name>
</gene>
<feature type="transmembrane region" description="Helical" evidence="1">
    <location>
        <begin position="6"/>
        <end position="25"/>
    </location>
</feature>
<sequence length="112" mass="12765">MGESILVFLGLTVVLVGGCAFLMGQAIAGTWRPYWQILPYSLIMAAANRFLAFSLFKEQLLAIVPYLISIFVVWAFATFGFRLTRVDQMVHQYPWLYERSGLLGWREKQGTP</sequence>
<evidence type="ECO:0000313" key="3">
    <source>
        <dbReference type="EMBL" id="QDO99795.1"/>
    </source>
</evidence>
<organism evidence="3 4">
    <name type="scientific">Ferrovibrio terrae</name>
    <dbReference type="NCBI Taxonomy" id="2594003"/>
    <lineage>
        <taxon>Bacteria</taxon>
        <taxon>Pseudomonadati</taxon>
        <taxon>Pseudomonadota</taxon>
        <taxon>Alphaproteobacteria</taxon>
        <taxon>Rhodospirillales</taxon>
        <taxon>Rhodospirillaceae</taxon>
        <taxon>Ferrovibrio</taxon>
    </lineage>
</organism>
<dbReference type="OrthoDB" id="9806174at2"/>
<keyword evidence="1" id="KW-0812">Transmembrane</keyword>
<dbReference type="Pfam" id="PF21741">
    <property type="entry name" value="DUF6867"/>
    <property type="match status" value="1"/>
</dbReference>
<keyword evidence="1" id="KW-0472">Membrane</keyword>
<dbReference type="Proteomes" id="UP000317496">
    <property type="component" value="Chromosome"/>
</dbReference>
<proteinExistence type="predicted"/>
<keyword evidence="4" id="KW-1185">Reference proteome</keyword>